<feature type="signal peptide" evidence="9">
    <location>
        <begin position="1"/>
        <end position="27"/>
    </location>
</feature>
<dbReference type="Pfam" id="PF00082">
    <property type="entry name" value="Peptidase_S8"/>
    <property type="match status" value="1"/>
</dbReference>
<dbReference type="InterPro" id="IPR022398">
    <property type="entry name" value="Peptidase_S8_His-AS"/>
</dbReference>
<reference evidence="12" key="1">
    <citation type="submission" date="2016-10" db="EMBL/GenBank/DDBJ databases">
        <authorList>
            <person name="Varghese N."/>
            <person name="Submissions S."/>
        </authorList>
    </citation>
    <scope>NUCLEOTIDE SEQUENCE [LARGE SCALE GENOMIC DNA]</scope>
    <source>
        <strain evidence="12">DSM 44260</strain>
    </source>
</reference>
<dbReference type="InterPro" id="IPR023828">
    <property type="entry name" value="Peptidase_S8_Ser-AS"/>
</dbReference>
<keyword evidence="2 6" id="KW-0645">Protease</keyword>
<evidence type="ECO:0000259" key="10">
    <source>
        <dbReference type="Pfam" id="PF00082"/>
    </source>
</evidence>
<dbReference type="PROSITE" id="PS00137">
    <property type="entry name" value="SUBTILASE_HIS"/>
    <property type="match status" value="1"/>
</dbReference>
<evidence type="ECO:0000256" key="6">
    <source>
        <dbReference type="PROSITE-ProRule" id="PRU01240"/>
    </source>
</evidence>
<feature type="region of interest" description="Disordered" evidence="8">
    <location>
        <begin position="109"/>
        <end position="128"/>
    </location>
</feature>
<dbReference type="GO" id="GO:0006508">
    <property type="term" value="P:proteolysis"/>
    <property type="evidence" value="ECO:0007669"/>
    <property type="project" value="UniProtKB-KW"/>
</dbReference>
<dbReference type="PANTHER" id="PTHR43806:SF11">
    <property type="entry name" value="CEREVISIN-RELATED"/>
    <property type="match status" value="1"/>
</dbReference>
<sequence>MPLLRLTKAAAVSAVMVAAALAVPLIADGEPLEDGSLPCHPTGAQSRYLVLFTEVTSPEGASHEMTLACGSTVAYYPEIAVGVATSGDPRFAERIGRDRAFSTEAVEAASGRHGRQAAPVTTGGGDDTAVDRSGEQWDMDLIKAGAAHAVSTGSKGVLVGVLDSGIDATHPDLAHAVDPSKSAGCVSGKADQSPQAWAPTTSVHGTHVAGIIAAADDGLGITGVAPGVRLASVKVVDDDGTVRPESVVCGLMWAAANGMAVANNSYFVDPWPLTCDRGEEHVVFEAVRRAADHATSRGVLTVAAASNEERDLASPSGQTAGPGGQWRTLDSSCRVLPAGLRGVVAVSAVGPDRVKAGYSAYGLGVIDVTAPGGEQSSGRCVLSTVPGGYAQVCGTSMAAPHVSGVAALLASTHPGASPQQLMRLLTSQATSIACPTDYDLDGTGGQDAYCSGYAPFNSFYGHGMVDALAAVTP</sequence>
<accession>A0A1H9QZ09</accession>
<dbReference type="PROSITE" id="PS51892">
    <property type="entry name" value="SUBTILASE"/>
    <property type="match status" value="1"/>
</dbReference>
<evidence type="ECO:0000313" key="12">
    <source>
        <dbReference type="Proteomes" id="UP000199051"/>
    </source>
</evidence>
<evidence type="ECO:0000313" key="11">
    <source>
        <dbReference type="EMBL" id="SER65841.1"/>
    </source>
</evidence>
<dbReference type="AlphaFoldDB" id="A0A1H9QZ09"/>
<dbReference type="EMBL" id="FOGI01000004">
    <property type="protein sequence ID" value="SER65841.1"/>
    <property type="molecule type" value="Genomic_DNA"/>
</dbReference>
<dbReference type="Gene3D" id="3.40.50.200">
    <property type="entry name" value="Peptidase S8/S53 domain"/>
    <property type="match status" value="1"/>
</dbReference>
<feature type="region of interest" description="Disordered" evidence="8">
    <location>
        <begin position="306"/>
        <end position="325"/>
    </location>
</feature>
<feature type="chain" id="PRO_5039495073" evidence="9">
    <location>
        <begin position="28"/>
        <end position="473"/>
    </location>
</feature>
<dbReference type="Proteomes" id="UP000199051">
    <property type="component" value="Unassembled WGS sequence"/>
</dbReference>
<evidence type="ECO:0000256" key="1">
    <source>
        <dbReference type="ARBA" id="ARBA00011073"/>
    </source>
</evidence>
<feature type="domain" description="Peptidase S8/S53" evidence="10">
    <location>
        <begin position="155"/>
        <end position="446"/>
    </location>
</feature>
<dbReference type="InterPro" id="IPR050131">
    <property type="entry name" value="Peptidase_S8_subtilisin-like"/>
</dbReference>
<evidence type="ECO:0000256" key="3">
    <source>
        <dbReference type="ARBA" id="ARBA00022801"/>
    </source>
</evidence>
<protein>
    <submittedName>
        <fullName evidence="11">Subtilase family protein</fullName>
    </submittedName>
</protein>
<evidence type="ECO:0000256" key="2">
    <source>
        <dbReference type="ARBA" id="ARBA00022670"/>
    </source>
</evidence>
<comment type="similarity">
    <text evidence="1 6 7">Belongs to the peptidase S8 family.</text>
</comment>
<gene>
    <name evidence="11" type="ORF">SAMN04487818_104508</name>
</gene>
<keyword evidence="12" id="KW-1185">Reference proteome</keyword>
<keyword evidence="4 6" id="KW-0720">Serine protease</keyword>
<keyword evidence="9" id="KW-0732">Signal</keyword>
<keyword evidence="3 6" id="KW-0378">Hydrolase</keyword>
<evidence type="ECO:0000256" key="5">
    <source>
        <dbReference type="PIRSR" id="PIRSR615500-1"/>
    </source>
</evidence>
<proteinExistence type="inferred from homology"/>
<feature type="active site" description="Charge relay system" evidence="5 6">
    <location>
        <position position="396"/>
    </location>
</feature>
<dbReference type="PANTHER" id="PTHR43806">
    <property type="entry name" value="PEPTIDASE S8"/>
    <property type="match status" value="1"/>
</dbReference>
<dbReference type="InterPro" id="IPR036852">
    <property type="entry name" value="Peptidase_S8/S53_dom_sf"/>
</dbReference>
<dbReference type="InterPro" id="IPR023827">
    <property type="entry name" value="Peptidase_S8_Asp-AS"/>
</dbReference>
<organism evidence="11 12">
    <name type="scientific">Actinokineospora terrae</name>
    <dbReference type="NCBI Taxonomy" id="155974"/>
    <lineage>
        <taxon>Bacteria</taxon>
        <taxon>Bacillati</taxon>
        <taxon>Actinomycetota</taxon>
        <taxon>Actinomycetes</taxon>
        <taxon>Pseudonocardiales</taxon>
        <taxon>Pseudonocardiaceae</taxon>
        <taxon>Actinokineospora</taxon>
    </lineage>
</organism>
<evidence type="ECO:0000256" key="9">
    <source>
        <dbReference type="SAM" id="SignalP"/>
    </source>
</evidence>
<dbReference type="PROSITE" id="PS00138">
    <property type="entry name" value="SUBTILASE_SER"/>
    <property type="match status" value="1"/>
</dbReference>
<dbReference type="PROSITE" id="PS00136">
    <property type="entry name" value="SUBTILASE_ASP"/>
    <property type="match status" value="1"/>
</dbReference>
<evidence type="ECO:0000256" key="4">
    <source>
        <dbReference type="ARBA" id="ARBA00022825"/>
    </source>
</evidence>
<evidence type="ECO:0000256" key="7">
    <source>
        <dbReference type="RuleBase" id="RU003355"/>
    </source>
</evidence>
<dbReference type="SUPFAM" id="SSF52743">
    <property type="entry name" value="Subtilisin-like"/>
    <property type="match status" value="1"/>
</dbReference>
<evidence type="ECO:0000256" key="8">
    <source>
        <dbReference type="SAM" id="MobiDB-lite"/>
    </source>
</evidence>
<dbReference type="InterPro" id="IPR015500">
    <property type="entry name" value="Peptidase_S8_subtilisin-rel"/>
</dbReference>
<feature type="active site" description="Charge relay system" evidence="5 6">
    <location>
        <position position="163"/>
    </location>
</feature>
<dbReference type="PRINTS" id="PR00723">
    <property type="entry name" value="SUBTILISIN"/>
</dbReference>
<name>A0A1H9QZ09_9PSEU</name>
<dbReference type="STRING" id="155974.SAMN04487818_104508"/>
<dbReference type="GO" id="GO:0004252">
    <property type="term" value="F:serine-type endopeptidase activity"/>
    <property type="evidence" value="ECO:0007669"/>
    <property type="project" value="UniProtKB-UniRule"/>
</dbReference>
<dbReference type="InterPro" id="IPR000209">
    <property type="entry name" value="Peptidase_S8/S53_dom"/>
</dbReference>
<feature type="active site" description="Charge relay system" evidence="5 6">
    <location>
        <position position="204"/>
    </location>
</feature>